<protein>
    <submittedName>
        <fullName evidence="5">Long-chain fatty acid transport protein 6-like</fullName>
    </submittedName>
</protein>
<dbReference type="Gene3D" id="3.30.300.30">
    <property type="match status" value="1"/>
</dbReference>
<keyword evidence="4" id="KW-1185">Reference proteome</keyword>
<dbReference type="RefSeq" id="XP_006824780.1">
    <property type="nucleotide sequence ID" value="XM_006824717.1"/>
</dbReference>
<dbReference type="GeneID" id="102804037"/>
<reference evidence="5" key="1">
    <citation type="submission" date="2025-08" db="UniProtKB">
        <authorList>
            <consortium name="RefSeq"/>
        </authorList>
    </citation>
    <scope>IDENTIFICATION</scope>
    <source>
        <tissue evidence="5">Testes</tissue>
    </source>
</reference>
<dbReference type="SUPFAM" id="SSF56801">
    <property type="entry name" value="Acetyl-CoA synthetase-like"/>
    <property type="match status" value="1"/>
</dbReference>
<evidence type="ECO:0000313" key="5">
    <source>
        <dbReference type="RefSeq" id="XP_006824780.1"/>
    </source>
</evidence>
<evidence type="ECO:0000259" key="3">
    <source>
        <dbReference type="Pfam" id="PF13193"/>
    </source>
</evidence>
<dbReference type="InterPro" id="IPR025110">
    <property type="entry name" value="AMP-bd_C"/>
</dbReference>
<dbReference type="Gene3D" id="3.40.50.12780">
    <property type="entry name" value="N-terminal domain of ligase-like"/>
    <property type="match status" value="1"/>
</dbReference>
<feature type="domain" description="AMP-binding enzyme C-terminal" evidence="3">
    <location>
        <begin position="75"/>
        <end position="144"/>
    </location>
</feature>
<proteinExistence type="inferred from homology"/>
<comment type="similarity">
    <text evidence="1">Belongs to the ATP-dependent AMP-binding enzyme family.</text>
</comment>
<evidence type="ECO:0000256" key="2">
    <source>
        <dbReference type="ARBA" id="ARBA00022598"/>
    </source>
</evidence>
<dbReference type="InterPro" id="IPR042099">
    <property type="entry name" value="ANL_N_sf"/>
</dbReference>
<gene>
    <name evidence="5" type="primary">LOC102804037</name>
</gene>
<evidence type="ECO:0000256" key="1">
    <source>
        <dbReference type="ARBA" id="ARBA00006432"/>
    </source>
</evidence>
<keyword evidence="2" id="KW-0436">Ligase</keyword>
<accession>A0ABM0MXN9</accession>
<dbReference type="PANTHER" id="PTHR43107">
    <property type="entry name" value="LONG-CHAIN FATTY ACID TRANSPORT PROTEIN"/>
    <property type="match status" value="1"/>
</dbReference>
<dbReference type="Pfam" id="PF13193">
    <property type="entry name" value="AMP-binding_C"/>
    <property type="match status" value="1"/>
</dbReference>
<dbReference type="Proteomes" id="UP000694865">
    <property type="component" value="Unplaced"/>
</dbReference>
<organism evidence="4 5">
    <name type="scientific">Saccoglossus kowalevskii</name>
    <name type="common">Acorn worm</name>
    <dbReference type="NCBI Taxonomy" id="10224"/>
    <lineage>
        <taxon>Eukaryota</taxon>
        <taxon>Metazoa</taxon>
        <taxon>Hemichordata</taxon>
        <taxon>Enteropneusta</taxon>
        <taxon>Harrimaniidae</taxon>
        <taxon>Saccoglossus</taxon>
    </lineage>
</organism>
<evidence type="ECO:0000313" key="4">
    <source>
        <dbReference type="Proteomes" id="UP000694865"/>
    </source>
</evidence>
<dbReference type="PANTHER" id="PTHR43107:SF22">
    <property type="entry name" value="VERY LONG-CHAIN ACYL-COA SYNTHETASE"/>
    <property type="match status" value="1"/>
</dbReference>
<dbReference type="InterPro" id="IPR045851">
    <property type="entry name" value="AMP-bd_C_sf"/>
</dbReference>
<name>A0ABM0MXN9_SACKO</name>
<sequence length="192" mass="22000">MPIIGEYAGYQNDPIRTQKRILRDVFHAGDRYFNTGDLLRLDRNYHMYFVDRLGDTFRWKGENVATTEVMERIAVFPGISEVLVYGVKVEGHDGRAGMAAIVLKPDSELDCKGFYKYLTTYLPKYACPLFLRIEPSLAITGSYKYKKSDLAKEGFNPTTIKSPLYYMDISQGEYLPLVFETYSKIMIGNAKL</sequence>